<evidence type="ECO:0000313" key="11">
    <source>
        <dbReference type="EMBL" id="GFN84338.1"/>
    </source>
</evidence>
<dbReference type="EMBL" id="BLXT01001295">
    <property type="protein sequence ID" value="GFN84338.1"/>
    <property type="molecule type" value="Genomic_DNA"/>
</dbReference>
<dbReference type="Pfam" id="PF00096">
    <property type="entry name" value="zf-C2H2"/>
    <property type="match status" value="5"/>
</dbReference>
<evidence type="ECO:0000256" key="2">
    <source>
        <dbReference type="ARBA" id="ARBA00022723"/>
    </source>
</evidence>
<evidence type="ECO:0000256" key="4">
    <source>
        <dbReference type="ARBA" id="ARBA00022771"/>
    </source>
</evidence>
<accession>A0AAV3YQL5</accession>
<keyword evidence="6" id="KW-0238">DNA-binding</keyword>
<feature type="domain" description="C2H2-type" evidence="10">
    <location>
        <begin position="849"/>
        <end position="876"/>
    </location>
</feature>
<dbReference type="PANTHER" id="PTHR16515">
    <property type="entry name" value="PR DOMAIN ZINC FINGER PROTEIN"/>
    <property type="match status" value="1"/>
</dbReference>
<keyword evidence="3" id="KW-0677">Repeat</keyword>
<comment type="subcellular location">
    <subcellularLocation>
        <location evidence="1">Nucleus</location>
    </subcellularLocation>
</comment>
<feature type="region of interest" description="Disordered" evidence="9">
    <location>
        <begin position="424"/>
        <end position="448"/>
    </location>
</feature>
<dbReference type="FunFam" id="3.30.160.60:FF:000176">
    <property type="entry name" value="zinc finger protein 70"/>
    <property type="match status" value="1"/>
</dbReference>
<feature type="region of interest" description="Disordered" evidence="9">
    <location>
        <begin position="663"/>
        <end position="706"/>
    </location>
</feature>
<keyword evidence="5" id="KW-0862">Zinc</keyword>
<organism evidence="11 12">
    <name type="scientific">Plakobranchus ocellatus</name>
    <dbReference type="NCBI Taxonomy" id="259542"/>
    <lineage>
        <taxon>Eukaryota</taxon>
        <taxon>Metazoa</taxon>
        <taxon>Spiralia</taxon>
        <taxon>Lophotrochozoa</taxon>
        <taxon>Mollusca</taxon>
        <taxon>Gastropoda</taxon>
        <taxon>Heterobranchia</taxon>
        <taxon>Euthyneura</taxon>
        <taxon>Panpulmonata</taxon>
        <taxon>Sacoglossa</taxon>
        <taxon>Placobranchoidea</taxon>
        <taxon>Plakobranchidae</taxon>
        <taxon>Plakobranchus</taxon>
    </lineage>
</organism>
<evidence type="ECO:0000256" key="1">
    <source>
        <dbReference type="ARBA" id="ARBA00004123"/>
    </source>
</evidence>
<feature type="domain" description="C2H2-type" evidence="10">
    <location>
        <begin position="905"/>
        <end position="932"/>
    </location>
</feature>
<dbReference type="SMART" id="SM00355">
    <property type="entry name" value="ZnF_C2H2"/>
    <property type="match status" value="8"/>
</dbReference>
<feature type="domain" description="C2H2-type" evidence="10">
    <location>
        <begin position="877"/>
        <end position="904"/>
    </location>
</feature>
<feature type="region of interest" description="Disordered" evidence="9">
    <location>
        <begin position="464"/>
        <end position="485"/>
    </location>
</feature>
<dbReference type="FunFam" id="3.30.160.60:FF:001732">
    <property type="entry name" value="Zgc:162936"/>
    <property type="match status" value="1"/>
</dbReference>
<evidence type="ECO:0000256" key="5">
    <source>
        <dbReference type="ARBA" id="ARBA00022833"/>
    </source>
</evidence>
<reference evidence="11 12" key="1">
    <citation type="journal article" date="2021" name="Elife">
        <title>Chloroplast acquisition without the gene transfer in kleptoplastic sea slugs, Plakobranchus ocellatus.</title>
        <authorList>
            <person name="Maeda T."/>
            <person name="Takahashi S."/>
            <person name="Yoshida T."/>
            <person name="Shimamura S."/>
            <person name="Takaki Y."/>
            <person name="Nagai Y."/>
            <person name="Toyoda A."/>
            <person name="Suzuki Y."/>
            <person name="Arimoto A."/>
            <person name="Ishii H."/>
            <person name="Satoh N."/>
            <person name="Nishiyama T."/>
            <person name="Hasebe M."/>
            <person name="Maruyama T."/>
            <person name="Minagawa J."/>
            <person name="Obokata J."/>
            <person name="Shigenobu S."/>
        </authorList>
    </citation>
    <scope>NUCLEOTIDE SEQUENCE [LARGE SCALE GENOMIC DNA]</scope>
</reference>
<evidence type="ECO:0000256" key="6">
    <source>
        <dbReference type="ARBA" id="ARBA00023125"/>
    </source>
</evidence>
<name>A0AAV3YQL5_9GAST</name>
<keyword evidence="2" id="KW-0479">Metal-binding</keyword>
<keyword evidence="4 8" id="KW-0863">Zinc-finger</keyword>
<feature type="compositionally biased region" description="Polar residues" evidence="9">
    <location>
        <begin position="695"/>
        <end position="704"/>
    </location>
</feature>
<dbReference type="SUPFAM" id="SSF57667">
    <property type="entry name" value="beta-beta-alpha zinc fingers"/>
    <property type="match status" value="4"/>
</dbReference>
<evidence type="ECO:0000256" key="8">
    <source>
        <dbReference type="PROSITE-ProRule" id="PRU00042"/>
    </source>
</evidence>
<feature type="region of interest" description="Disordered" evidence="9">
    <location>
        <begin position="370"/>
        <end position="408"/>
    </location>
</feature>
<dbReference type="GO" id="GO:0043565">
    <property type="term" value="F:sequence-specific DNA binding"/>
    <property type="evidence" value="ECO:0007669"/>
    <property type="project" value="UniProtKB-ARBA"/>
</dbReference>
<dbReference type="FunFam" id="3.30.160.60:FF:000065">
    <property type="entry name" value="B-cell CLL/lymphoma 6, member B"/>
    <property type="match status" value="1"/>
</dbReference>
<dbReference type="GO" id="GO:0005634">
    <property type="term" value="C:nucleus"/>
    <property type="evidence" value="ECO:0007669"/>
    <property type="project" value="UniProtKB-SubCell"/>
</dbReference>
<feature type="domain" description="C2H2-type" evidence="10">
    <location>
        <begin position="821"/>
        <end position="848"/>
    </location>
</feature>
<dbReference type="GO" id="GO:0045893">
    <property type="term" value="P:positive regulation of DNA-templated transcription"/>
    <property type="evidence" value="ECO:0007669"/>
    <property type="project" value="UniProtKB-ARBA"/>
</dbReference>
<feature type="compositionally biased region" description="Polar residues" evidence="9">
    <location>
        <begin position="371"/>
        <end position="406"/>
    </location>
</feature>
<dbReference type="Gene3D" id="3.30.160.60">
    <property type="entry name" value="Classic Zinc Finger"/>
    <property type="match status" value="8"/>
</dbReference>
<feature type="compositionally biased region" description="Basic residues" evidence="9">
    <location>
        <begin position="666"/>
        <end position="675"/>
    </location>
</feature>
<dbReference type="PROSITE" id="PS00028">
    <property type="entry name" value="ZINC_FINGER_C2H2_1"/>
    <property type="match status" value="8"/>
</dbReference>
<evidence type="ECO:0000259" key="10">
    <source>
        <dbReference type="PROSITE" id="PS50157"/>
    </source>
</evidence>
<dbReference type="PROSITE" id="PS50157">
    <property type="entry name" value="ZINC_FINGER_C2H2_2"/>
    <property type="match status" value="8"/>
</dbReference>
<keyword evidence="7" id="KW-0539">Nucleus</keyword>
<keyword evidence="12" id="KW-1185">Reference proteome</keyword>
<dbReference type="InterPro" id="IPR013087">
    <property type="entry name" value="Znf_C2H2_type"/>
</dbReference>
<feature type="domain" description="C2H2-type" evidence="10">
    <location>
        <begin position="709"/>
        <end position="736"/>
    </location>
</feature>
<feature type="domain" description="C2H2-type" evidence="10">
    <location>
        <begin position="737"/>
        <end position="764"/>
    </location>
</feature>
<dbReference type="FunFam" id="3.30.160.60:FF:002343">
    <property type="entry name" value="Zinc finger protein 33A"/>
    <property type="match status" value="1"/>
</dbReference>
<comment type="caution">
    <text evidence="11">The sequence shown here is derived from an EMBL/GenBank/DDBJ whole genome shotgun (WGS) entry which is preliminary data.</text>
</comment>
<dbReference type="GO" id="GO:0008270">
    <property type="term" value="F:zinc ion binding"/>
    <property type="evidence" value="ECO:0007669"/>
    <property type="project" value="UniProtKB-KW"/>
</dbReference>
<dbReference type="InterPro" id="IPR050331">
    <property type="entry name" value="Zinc_finger"/>
</dbReference>
<gene>
    <name evidence="11" type="ORF">PoB_001084400</name>
</gene>
<feature type="domain" description="C2H2-type" evidence="10">
    <location>
        <begin position="765"/>
        <end position="792"/>
    </location>
</feature>
<dbReference type="InterPro" id="IPR036236">
    <property type="entry name" value="Znf_C2H2_sf"/>
</dbReference>
<evidence type="ECO:0000256" key="9">
    <source>
        <dbReference type="SAM" id="MobiDB-lite"/>
    </source>
</evidence>
<feature type="domain" description="C2H2-type" evidence="10">
    <location>
        <begin position="793"/>
        <end position="820"/>
    </location>
</feature>
<evidence type="ECO:0000256" key="7">
    <source>
        <dbReference type="ARBA" id="ARBA00023242"/>
    </source>
</evidence>
<dbReference type="AlphaFoldDB" id="A0AAV3YQL5"/>
<proteinExistence type="predicted"/>
<evidence type="ECO:0000256" key="3">
    <source>
        <dbReference type="ARBA" id="ARBA00022737"/>
    </source>
</evidence>
<dbReference type="Proteomes" id="UP000735302">
    <property type="component" value="Unassembled WGS sequence"/>
</dbReference>
<dbReference type="PANTHER" id="PTHR16515:SF66">
    <property type="entry name" value="C2H2-TYPE DOMAIN-CONTAINING PROTEIN"/>
    <property type="match status" value="1"/>
</dbReference>
<feature type="compositionally biased region" description="Polar residues" evidence="9">
    <location>
        <begin position="471"/>
        <end position="485"/>
    </location>
</feature>
<dbReference type="GO" id="GO:0005694">
    <property type="term" value="C:chromosome"/>
    <property type="evidence" value="ECO:0007669"/>
    <property type="project" value="UniProtKB-ARBA"/>
</dbReference>
<sequence>MEDPAQGVSSSLEATKTFKTQISKCLPLLGFLNATDKQDVWRFWKTISAAVKIAVDGKGNIMQLPKHSKKSIMVIDKNLERNRLQELDQNAISIYVPLRSLNSDRLKYRVLKFADQRKIGDYIEDVQLINPGDKNDVENVSAEVSTNNSTDMDWQDMDVCIEGLQPSISDLITVTTKKSTDESLKLITNCLQNDFSKSATNNSMSISKENLSVSSMRSPQVNTKRIWPVGRPTTRSFSMSINNLSAKSSLNNEMESTISSSNASSSGVDRLYEPQLKEQNEMEPTSLYPDLDIIDFKDNFRDDSDLAHVKESNFNLQAKQSECMGKLESNICGNRVELQTTQNVKVTSLDTTVELVSNTIPALEIHVNDIPNENKSNNGDSLHSTKNTPPTTSSEQLKIQTGQPRNASDIETIISALEEELKKSGSNLSGISVPTSSRPQHTTHSLAQSPLVSGISNAYETAEGLHFPHSPNMNPSQGQSVLSSSHAHGIQASCLDLEASAAHHEKLASRLENNVNSSAVNADDSMQAFQNQASVQITACVDEPEQSIKLHQTPLRVTAYIDEAGRPIQTSSGQVMALLNDTGQAVQILQGQEVLEVEGSIDNIIWACDGEVQVLQQQQKREQQDGLQDEISHNMDNIQERPDLIESQPVQAHYDVVEYEVLSDKQHRRGRKKKVKTYDTGNEKPEPTDEENVNSKENTTGNSEDTLDRTCPICHRVLNYASSLKAHMRIHTGARPYSCGQCGRKFTTKANRDRHEATHVGLKPFKCEECHKSFTEKRSLKIHMRSHTGERPYVCETCGQGFAQNCTLQVHKVRHTDRRAHLCDLCGKAFRQKNQLEIHVKRHNRQAAYPCDQCETRCYTRGDLVRHMIKHTGERPFSCKLCPRAFTRKQYLVDHENQHYDRKPYKCSECGVTFHDMGSCHRHLRKHKQNAKDEKSESTPKNPQKLPVLNAEAVHTMLGNAKPGQVVKLEDGTNAILKQITCEPDGSAVYHITCLGVVNDGTSTTVLSQQLQQQNAPVQNIEQPDSIVLTQDARIKVEDSKL</sequence>
<evidence type="ECO:0000313" key="12">
    <source>
        <dbReference type="Proteomes" id="UP000735302"/>
    </source>
</evidence>
<protein>
    <submittedName>
        <fullName evidence="11">Zinc finger protein</fullName>
    </submittedName>
</protein>